<dbReference type="RefSeq" id="WP_120163384.1">
    <property type="nucleotide sequence ID" value="NZ_NSDJ01000002.1"/>
</dbReference>
<evidence type="ECO:0000256" key="1">
    <source>
        <dbReference type="SAM" id="SignalP"/>
    </source>
</evidence>
<organism evidence="2 3">
    <name type="scientific">Rahnella variigena</name>
    <dbReference type="NCBI Taxonomy" id="574964"/>
    <lineage>
        <taxon>Bacteria</taxon>
        <taxon>Pseudomonadati</taxon>
        <taxon>Pseudomonadota</taxon>
        <taxon>Gammaproteobacteria</taxon>
        <taxon>Enterobacterales</taxon>
        <taxon>Yersiniaceae</taxon>
        <taxon>Rahnella</taxon>
    </lineage>
</organism>
<proteinExistence type="predicted"/>
<keyword evidence="3" id="KW-1185">Reference proteome</keyword>
<sequence length="291" mass="31144">MPVTHRTALLLLSLCAALSGISPVYAGSGGLMLFKGGTLAVKQMQTNGSLLATLPASTFSGTNLSGENLQIAITQASWDENRGIYQSGIPGIGFSFCTEDGGECLLNGKSLSGDILSQRMRNFAVRLYKTGDVTAGDYTLPALLTLSYQGTPRMTVGLSALRVNVSQCSVTRDNLRVRFPDTILSNRTLLSAVSFHMPVVCKNAADYDNIAIHFSFSGARHDAQHIETGLPGIALSVKNEAGRYVDFSAAASDPHTLFHETSYVAELTRNAREKAQAGEFNVSITAEVEMR</sequence>
<gene>
    <name evidence="2" type="ORF">CKQ54_24320</name>
</gene>
<dbReference type="Gene3D" id="2.60.40.3310">
    <property type="match status" value="1"/>
</dbReference>
<name>A0ABX9PNP6_9GAMM</name>
<dbReference type="EMBL" id="NSDJ01000002">
    <property type="protein sequence ID" value="RKF66510.1"/>
    <property type="molecule type" value="Genomic_DNA"/>
</dbReference>
<keyword evidence="1" id="KW-0732">Signal</keyword>
<reference evidence="2 3" key="1">
    <citation type="submission" date="2017-08" db="EMBL/GenBank/DDBJ databases">
        <title>Comparative genomics of bacteria isolated from necrotic lesions of AOD affected trees.</title>
        <authorList>
            <person name="Doonan J."/>
            <person name="Denman S."/>
            <person name="Mcdonald J.E."/>
        </authorList>
    </citation>
    <scope>NUCLEOTIDE SEQUENCE [LARGE SCALE GENOMIC DNA]</scope>
    <source>
        <strain evidence="2 3">CIP 105588</strain>
    </source>
</reference>
<protein>
    <recommendedName>
        <fullName evidence="4">Fimbrial protein</fullName>
    </recommendedName>
</protein>
<feature type="chain" id="PRO_5045581279" description="Fimbrial protein" evidence="1">
    <location>
        <begin position="27"/>
        <end position="291"/>
    </location>
</feature>
<evidence type="ECO:0000313" key="2">
    <source>
        <dbReference type="EMBL" id="RKF66510.1"/>
    </source>
</evidence>
<feature type="signal peptide" evidence="1">
    <location>
        <begin position="1"/>
        <end position="26"/>
    </location>
</feature>
<accession>A0ABX9PNP6</accession>
<evidence type="ECO:0000313" key="3">
    <source>
        <dbReference type="Proteomes" id="UP000284853"/>
    </source>
</evidence>
<dbReference type="GeneID" id="302711929"/>
<evidence type="ECO:0008006" key="4">
    <source>
        <dbReference type="Google" id="ProtNLM"/>
    </source>
</evidence>
<dbReference type="Proteomes" id="UP000284853">
    <property type="component" value="Unassembled WGS sequence"/>
</dbReference>
<comment type="caution">
    <text evidence="2">The sequence shown here is derived from an EMBL/GenBank/DDBJ whole genome shotgun (WGS) entry which is preliminary data.</text>
</comment>